<dbReference type="InterPro" id="IPR011102">
    <property type="entry name" value="Sig_transdc_His_kinase_HWE"/>
</dbReference>
<dbReference type="Pfam" id="PF05227">
    <property type="entry name" value="CHASE3"/>
    <property type="match status" value="1"/>
</dbReference>
<feature type="transmembrane region" description="Helical" evidence="9">
    <location>
        <begin position="25"/>
        <end position="43"/>
    </location>
</feature>
<keyword evidence="9" id="KW-1133">Transmembrane helix</keyword>
<comment type="caution">
    <text evidence="11">The sequence shown here is derived from an EMBL/GenBank/DDBJ whole genome shotgun (WGS) entry which is preliminary data.</text>
</comment>
<feature type="domain" description="Signal transduction histidine kinase HWE region" evidence="10">
    <location>
        <begin position="250"/>
        <end position="331"/>
    </location>
</feature>
<dbReference type="EMBL" id="BMKL01000001">
    <property type="protein sequence ID" value="GGD85880.1"/>
    <property type="molecule type" value="Genomic_DNA"/>
</dbReference>
<evidence type="ECO:0000256" key="3">
    <source>
        <dbReference type="ARBA" id="ARBA00022553"/>
    </source>
</evidence>
<dbReference type="PANTHER" id="PTHR41523:SF8">
    <property type="entry name" value="ETHYLENE RESPONSE SENSOR PROTEIN"/>
    <property type="match status" value="1"/>
</dbReference>
<reference evidence="12" key="1">
    <citation type="journal article" date="2019" name="Int. J. Syst. Evol. Microbiol.">
        <title>The Global Catalogue of Microorganisms (GCM) 10K type strain sequencing project: providing services to taxonomists for standard genome sequencing and annotation.</title>
        <authorList>
            <consortium name="The Broad Institute Genomics Platform"/>
            <consortium name="The Broad Institute Genome Sequencing Center for Infectious Disease"/>
            <person name="Wu L."/>
            <person name="Ma J."/>
        </authorList>
    </citation>
    <scope>NUCLEOTIDE SEQUENCE [LARGE SCALE GENOMIC DNA]</scope>
    <source>
        <strain evidence="12">CGMCC 1.15959</strain>
    </source>
</reference>
<feature type="transmembrane region" description="Helical" evidence="9">
    <location>
        <begin position="199"/>
        <end position="218"/>
    </location>
</feature>
<protein>
    <recommendedName>
        <fullName evidence="2">histidine kinase</fullName>
        <ecNumber evidence="2">2.7.13.3</ecNumber>
    </recommendedName>
</protein>
<keyword evidence="5" id="KW-0547">Nucleotide-binding</keyword>
<dbReference type="Pfam" id="PF07536">
    <property type="entry name" value="HWE_HK"/>
    <property type="match status" value="1"/>
</dbReference>
<evidence type="ECO:0000256" key="8">
    <source>
        <dbReference type="SAM" id="Coils"/>
    </source>
</evidence>
<evidence type="ECO:0000256" key="5">
    <source>
        <dbReference type="ARBA" id="ARBA00022741"/>
    </source>
</evidence>
<evidence type="ECO:0000256" key="6">
    <source>
        <dbReference type="ARBA" id="ARBA00022777"/>
    </source>
</evidence>
<dbReference type="Proteomes" id="UP000619041">
    <property type="component" value="Unassembled WGS sequence"/>
</dbReference>
<keyword evidence="9" id="KW-0472">Membrane</keyword>
<accession>A0ABQ1RZX1</accession>
<keyword evidence="4" id="KW-0808">Transferase</keyword>
<evidence type="ECO:0000256" key="4">
    <source>
        <dbReference type="ARBA" id="ARBA00022679"/>
    </source>
</evidence>
<dbReference type="RefSeq" id="WP_188643427.1">
    <property type="nucleotide sequence ID" value="NZ_BMKL01000001.1"/>
</dbReference>
<evidence type="ECO:0000313" key="12">
    <source>
        <dbReference type="Proteomes" id="UP000619041"/>
    </source>
</evidence>
<sequence length="445" mass="48657">MDDATPRPDGRRRALARFLARSGNLLVFGIVAVSLLGAVLLIFQTIEAERGERAQARQTSQVLAELVNVNRAVLNGETGQRGYLLTLDQRYLGPYRVAREQYRPALARLRTLVGDEPTPRQNELLDQVENLTASKFAEMADSVDLVSRGELLEARSQILTDEGQEVMDRLRAALRELERIEQEQLAEATADTARAESRVVPLLAALAVLLLIALALGYRLVGRAVRADAEAAQAALIAEARDRADLLARELNHRVKNLFAVILAIVRMSGKDAPESKPVVDRITDRIQALLAAHEVTQGNGAEGTPLRTLVETAIRPYLSSERKALLQGPDLFLPVKSVTPLGLVLHELTTNAVKYGCWSSGGALTVEWRRSDDMFELDWREEHAETGEPPLRKGFGSLLMTSAARQLRGSIERHFEPGGVHVAMRFPASDIPGTGENAGGQAPG</sequence>
<dbReference type="InterPro" id="IPR007891">
    <property type="entry name" value="CHASE3"/>
</dbReference>
<organism evidence="11 12">
    <name type="scientific">Tsuneonella deserti</name>
    <dbReference type="NCBI Taxonomy" id="2035528"/>
    <lineage>
        <taxon>Bacteria</taxon>
        <taxon>Pseudomonadati</taxon>
        <taxon>Pseudomonadota</taxon>
        <taxon>Alphaproteobacteria</taxon>
        <taxon>Sphingomonadales</taxon>
        <taxon>Erythrobacteraceae</taxon>
        <taxon>Tsuneonella</taxon>
    </lineage>
</organism>
<keyword evidence="8" id="KW-0175">Coiled coil</keyword>
<evidence type="ECO:0000256" key="9">
    <source>
        <dbReference type="SAM" id="Phobius"/>
    </source>
</evidence>
<dbReference type="EC" id="2.7.13.3" evidence="2"/>
<comment type="catalytic activity">
    <reaction evidence="1">
        <text>ATP + protein L-histidine = ADP + protein N-phospho-L-histidine.</text>
        <dbReference type="EC" id="2.7.13.3"/>
    </reaction>
</comment>
<dbReference type="SUPFAM" id="SSF55874">
    <property type="entry name" value="ATPase domain of HSP90 chaperone/DNA topoisomerase II/histidine kinase"/>
    <property type="match status" value="1"/>
</dbReference>
<keyword evidence="9" id="KW-0812">Transmembrane</keyword>
<gene>
    <name evidence="11" type="ORF">GCM10011515_01930</name>
</gene>
<proteinExistence type="predicted"/>
<evidence type="ECO:0000259" key="10">
    <source>
        <dbReference type="SMART" id="SM00911"/>
    </source>
</evidence>
<keyword evidence="3" id="KW-0597">Phosphoprotein</keyword>
<evidence type="ECO:0000256" key="1">
    <source>
        <dbReference type="ARBA" id="ARBA00000085"/>
    </source>
</evidence>
<evidence type="ECO:0000313" key="11">
    <source>
        <dbReference type="EMBL" id="GGD85880.1"/>
    </source>
</evidence>
<evidence type="ECO:0000256" key="2">
    <source>
        <dbReference type="ARBA" id="ARBA00012438"/>
    </source>
</evidence>
<dbReference type="Gene3D" id="3.30.565.10">
    <property type="entry name" value="Histidine kinase-like ATPase, C-terminal domain"/>
    <property type="match status" value="1"/>
</dbReference>
<evidence type="ECO:0000256" key="7">
    <source>
        <dbReference type="ARBA" id="ARBA00022840"/>
    </source>
</evidence>
<dbReference type="CDD" id="cd19410">
    <property type="entry name" value="HK9-like_sensor"/>
    <property type="match status" value="1"/>
</dbReference>
<feature type="coiled-coil region" evidence="8">
    <location>
        <begin position="160"/>
        <end position="187"/>
    </location>
</feature>
<dbReference type="InterPro" id="IPR036890">
    <property type="entry name" value="HATPase_C_sf"/>
</dbReference>
<dbReference type="PANTHER" id="PTHR41523">
    <property type="entry name" value="TWO-COMPONENT SYSTEM SENSOR PROTEIN"/>
    <property type="match status" value="1"/>
</dbReference>
<keyword evidence="6" id="KW-0418">Kinase</keyword>
<dbReference type="SMART" id="SM00911">
    <property type="entry name" value="HWE_HK"/>
    <property type="match status" value="1"/>
</dbReference>
<keyword evidence="12" id="KW-1185">Reference proteome</keyword>
<name>A0ABQ1RZX1_9SPHN</name>
<keyword evidence="7" id="KW-0067">ATP-binding</keyword>